<evidence type="ECO:0000256" key="3">
    <source>
        <dbReference type="ARBA" id="ARBA00051258"/>
    </source>
</evidence>
<dbReference type="GO" id="GO:0018800">
    <property type="term" value="F:5-oxopent-3-ene-1,2,5-tricarboxylate decarboxylase activity"/>
    <property type="evidence" value="ECO:0007669"/>
    <property type="project" value="UniProtKB-EC"/>
</dbReference>
<protein>
    <submittedName>
        <fullName evidence="9">2-keto-4-pentenoate hydratase/2-oxohepta-3-ene-1,7-dioic acid hydratase (Catechol pathway)</fullName>
    </submittedName>
</protein>
<dbReference type="InterPro" id="IPR036663">
    <property type="entry name" value="Fumarylacetoacetase_C_sf"/>
</dbReference>
<evidence type="ECO:0000256" key="6">
    <source>
        <dbReference type="ARBA" id="ARBA00060569"/>
    </source>
</evidence>
<evidence type="ECO:0000256" key="1">
    <source>
        <dbReference type="ARBA" id="ARBA00010211"/>
    </source>
</evidence>
<feature type="domain" description="Fumarylacetoacetase-like C-terminal" evidence="8">
    <location>
        <begin position="75"/>
        <end position="278"/>
    </location>
</feature>
<dbReference type="GO" id="GO:0019752">
    <property type="term" value="P:carboxylic acid metabolic process"/>
    <property type="evidence" value="ECO:0007669"/>
    <property type="project" value="UniProtKB-ARBA"/>
</dbReference>
<comment type="catalytic activity">
    <reaction evidence="4">
        <text>(2E,4Z)-5-hydroxypenta-2,4-diene-1,2,5-tricarboxylate = (3E,5R)-5-carboxy-2-oxohept-3-enedioate</text>
        <dbReference type="Rhea" id="RHEA:18813"/>
        <dbReference type="ChEBI" id="CHEBI:47961"/>
        <dbReference type="ChEBI" id="CHEBI:87491"/>
        <dbReference type="EC" id="5.3.3.10"/>
    </reaction>
</comment>
<sequence>MKLARFLYSGKQQLGIVTEQHITPIPSTLCSGSMTELLCQLNELRPLLETIEESAHQALDLDQVTLLAPVPQPEKFIGVGLNYADHIAETGLQTPEFPTLFNKQSSCVTDPGAPIYRPNLSNKLDYEGELALVIGQYCRNVSVADAPRAIAGYTIVNDVSVRDWQIKSPTWTLGKSFDSHGPMGPWIVTSDSLEPHNLELRTWLNDELRQHSNTRHLIFNCYQLVATLSAVCTLKPGDVIATGTCSGVGVKMKPRGYMKPGDQVTIEIEGIGRLSNPVLQEPEGNSFIGSAPPVLNS</sequence>
<dbReference type="Proteomes" id="UP000198749">
    <property type="component" value="Unassembled WGS sequence"/>
</dbReference>
<evidence type="ECO:0000256" key="4">
    <source>
        <dbReference type="ARBA" id="ARBA00052790"/>
    </source>
</evidence>
<dbReference type="Pfam" id="PF01557">
    <property type="entry name" value="FAA_hydrolase"/>
    <property type="match status" value="1"/>
</dbReference>
<dbReference type="Gene3D" id="3.90.850.10">
    <property type="entry name" value="Fumarylacetoacetase-like, C-terminal domain"/>
    <property type="match status" value="1"/>
</dbReference>
<evidence type="ECO:0000256" key="2">
    <source>
        <dbReference type="ARBA" id="ARBA00022723"/>
    </source>
</evidence>
<dbReference type="InterPro" id="IPR011234">
    <property type="entry name" value="Fumarylacetoacetase-like_C"/>
</dbReference>
<dbReference type="SUPFAM" id="SSF56529">
    <property type="entry name" value="FAH"/>
    <property type="match status" value="1"/>
</dbReference>
<dbReference type="InterPro" id="IPR051121">
    <property type="entry name" value="FAH"/>
</dbReference>
<organism evidence="9 10">
    <name type="scientific">Amphritea atlantica</name>
    <dbReference type="NCBI Taxonomy" id="355243"/>
    <lineage>
        <taxon>Bacteria</taxon>
        <taxon>Pseudomonadati</taxon>
        <taxon>Pseudomonadota</taxon>
        <taxon>Gammaproteobacteria</taxon>
        <taxon>Oceanospirillales</taxon>
        <taxon>Oceanospirillaceae</taxon>
        <taxon>Amphritea</taxon>
    </lineage>
</organism>
<keyword evidence="2" id="KW-0479">Metal-binding</keyword>
<dbReference type="GO" id="GO:0046872">
    <property type="term" value="F:metal ion binding"/>
    <property type="evidence" value="ECO:0007669"/>
    <property type="project" value="UniProtKB-KW"/>
</dbReference>
<proteinExistence type="inferred from homology"/>
<evidence type="ECO:0000256" key="5">
    <source>
        <dbReference type="ARBA" id="ARBA00057150"/>
    </source>
</evidence>
<dbReference type="EMBL" id="FOGB01000001">
    <property type="protein sequence ID" value="SEQ12149.1"/>
    <property type="molecule type" value="Genomic_DNA"/>
</dbReference>
<evidence type="ECO:0000256" key="7">
    <source>
        <dbReference type="ARBA" id="ARBA00060680"/>
    </source>
</evidence>
<dbReference type="AlphaFoldDB" id="A0A1H9DFI4"/>
<dbReference type="FunFam" id="3.90.850.10:FF:000002">
    <property type="entry name" value="2-hydroxyhepta-2,4-diene-1,7-dioate isomerase"/>
    <property type="match status" value="1"/>
</dbReference>
<dbReference type="PANTHER" id="PTHR42796">
    <property type="entry name" value="FUMARYLACETOACETATE HYDROLASE DOMAIN-CONTAINING PROTEIN 2A-RELATED"/>
    <property type="match status" value="1"/>
</dbReference>
<accession>A0A1H9DFI4</accession>
<comment type="catalytic activity">
    <reaction evidence="3">
        <text>(3E,5R)-5-carboxy-2-oxohept-3-enedioate + H(+) = (4Z)-2-oxohept-4-enedioate + CO2</text>
        <dbReference type="Rhea" id="RHEA:14397"/>
        <dbReference type="ChEBI" id="CHEBI:15378"/>
        <dbReference type="ChEBI" id="CHEBI:16526"/>
        <dbReference type="ChEBI" id="CHEBI:87491"/>
        <dbReference type="ChEBI" id="CHEBI:87507"/>
        <dbReference type="EC" id="4.1.1.68"/>
    </reaction>
</comment>
<evidence type="ECO:0000259" key="8">
    <source>
        <dbReference type="Pfam" id="PF01557"/>
    </source>
</evidence>
<gene>
    <name evidence="9" type="ORF">SAMN03080615_00521</name>
</gene>
<evidence type="ECO:0000313" key="10">
    <source>
        <dbReference type="Proteomes" id="UP000198749"/>
    </source>
</evidence>
<evidence type="ECO:0000313" key="9">
    <source>
        <dbReference type="EMBL" id="SEQ12149.1"/>
    </source>
</evidence>
<keyword evidence="10" id="KW-1185">Reference proteome</keyword>
<comment type="function">
    <text evidence="5">Decarboxylates OPET (5-oxo-pent-3-ene-1,2,5-tricarboxylic acid) into HHDD (2-hydroxy-hept-2,4-diene-1,7-dioate) and isomerizes it to OHED (2-oxo-hept-3-ene-1,7-dioate).</text>
</comment>
<comment type="pathway">
    <text evidence="6">Aromatic compound metabolism; 4-hydroxyphenylacetate degradation; pyruvate and succinate semialdehyde from 4-hydroxyphenylacetate: step 4/7.</text>
</comment>
<dbReference type="PANTHER" id="PTHR42796:SF4">
    <property type="entry name" value="FUMARYLACETOACETATE HYDROLASE DOMAIN-CONTAINING PROTEIN 2A"/>
    <property type="match status" value="1"/>
</dbReference>
<name>A0A1H9DFI4_9GAMM</name>
<dbReference type="GO" id="GO:0008704">
    <property type="term" value="F:5-carboxymethyl-2-hydroxymuconate delta-isomerase activity"/>
    <property type="evidence" value="ECO:0007669"/>
    <property type="project" value="UniProtKB-EC"/>
</dbReference>
<dbReference type="STRING" id="355243.SAMN03080615_00521"/>
<comment type="pathway">
    <text evidence="7">Aromatic compound metabolism; 4-hydroxyphenylacetate degradation; pyruvate and succinate semialdehyde from 4-hydroxyphenylacetate: step 5/7.</text>
</comment>
<dbReference type="OrthoDB" id="9805307at2"/>
<reference evidence="10" key="1">
    <citation type="submission" date="2016-10" db="EMBL/GenBank/DDBJ databases">
        <authorList>
            <person name="Varghese N."/>
            <person name="Submissions S."/>
        </authorList>
    </citation>
    <scope>NUCLEOTIDE SEQUENCE [LARGE SCALE GENOMIC DNA]</scope>
    <source>
        <strain evidence="10">DSM 18887</strain>
    </source>
</reference>
<comment type="similarity">
    <text evidence="1">Belongs to the FAH family.</text>
</comment>